<gene>
    <name evidence="5" type="ORF">PF002_g13236</name>
    <name evidence="4" type="ORF">PF004_g15616</name>
    <name evidence="3" type="ORF">PF005_g15273</name>
    <name evidence="2" type="ORF">PF006_g15618</name>
    <name evidence="1" type="ORF">PF011_g14445</name>
</gene>
<name>A0A6A3K2X5_9STRA</name>
<dbReference type="Proteomes" id="UP000460718">
    <property type="component" value="Unassembled WGS sequence"/>
</dbReference>
<organism evidence="1 9">
    <name type="scientific">Phytophthora fragariae</name>
    <dbReference type="NCBI Taxonomy" id="53985"/>
    <lineage>
        <taxon>Eukaryota</taxon>
        <taxon>Sar</taxon>
        <taxon>Stramenopiles</taxon>
        <taxon>Oomycota</taxon>
        <taxon>Peronosporomycetes</taxon>
        <taxon>Peronosporales</taxon>
        <taxon>Peronosporaceae</taxon>
        <taxon>Phytophthora</taxon>
    </lineage>
</organism>
<comment type="caution">
    <text evidence="1">The sequence shown here is derived from an EMBL/GenBank/DDBJ whole genome shotgun (WGS) entry which is preliminary data.</text>
</comment>
<evidence type="ECO:0000313" key="3">
    <source>
        <dbReference type="EMBL" id="KAE9200618.1"/>
    </source>
</evidence>
<evidence type="ECO:0000313" key="7">
    <source>
        <dbReference type="Proteomes" id="UP000440367"/>
    </source>
</evidence>
<dbReference type="PROSITE" id="PS51257">
    <property type="entry name" value="PROKAR_LIPOPROTEIN"/>
    <property type="match status" value="1"/>
</dbReference>
<dbReference type="Proteomes" id="UP000433483">
    <property type="component" value="Unassembled WGS sequence"/>
</dbReference>
<dbReference type="AlphaFoldDB" id="A0A6A3K2X5"/>
<evidence type="ECO:0000313" key="5">
    <source>
        <dbReference type="EMBL" id="KAE9229702.1"/>
    </source>
</evidence>
<evidence type="ECO:0000313" key="10">
    <source>
        <dbReference type="Proteomes" id="UP000476176"/>
    </source>
</evidence>
<evidence type="ECO:0000313" key="2">
    <source>
        <dbReference type="EMBL" id="KAE9131070.1"/>
    </source>
</evidence>
<dbReference type="EMBL" id="QXGC01001058">
    <property type="protein sequence ID" value="KAE9212492.1"/>
    <property type="molecule type" value="Genomic_DNA"/>
</dbReference>
<dbReference type="EMBL" id="QXGB01000941">
    <property type="protein sequence ID" value="KAE9200618.1"/>
    <property type="molecule type" value="Genomic_DNA"/>
</dbReference>
<dbReference type="EMBL" id="QXGA01001039">
    <property type="protein sequence ID" value="KAE9131070.1"/>
    <property type="molecule type" value="Genomic_DNA"/>
</dbReference>
<dbReference type="EMBL" id="QXGD01000661">
    <property type="protein sequence ID" value="KAE9229702.1"/>
    <property type="molecule type" value="Genomic_DNA"/>
</dbReference>
<accession>A0A6A3K2X5</accession>
<evidence type="ECO:0000313" key="9">
    <source>
        <dbReference type="Proteomes" id="UP000460718"/>
    </source>
</evidence>
<dbReference type="Proteomes" id="UP000440367">
    <property type="component" value="Unassembled WGS sequence"/>
</dbReference>
<evidence type="ECO:0000313" key="1">
    <source>
        <dbReference type="EMBL" id="KAE8999868.1"/>
    </source>
</evidence>
<protein>
    <submittedName>
        <fullName evidence="1">Uncharacterized protein</fullName>
    </submittedName>
</protein>
<reference evidence="9 10" key="1">
    <citation type="submission" date="2018-09" db="EMBL/GenBank/DDBJ databases">
        <title>Genomic investigation of the strawberry pathogen Phytophthora fragariae indicates pathogenicity is determined by transcriptional variation in three key races.</title>
        <authorList>
            <person name="Adams T.M."/>
            <person name="Armitage A.D."/>
            <person name="Sobczyk M.K."/>
            <person name="Bates H.J."/>
            <person name="Dunwell J.M."/>
            <person name="Nellist C.F."/>
            <person name="Harrison R.J."/>
        </authorList>
    </citation>
    <scope>NUCLEOTIDE SEQUENCE [LARGE SCALE GENOMIC DNA]</scope>
    <source>
        <strain evidence="5 7">BC-1</strain>
        <strain evidence="4 10">BC-23</strain>
        <strain evidence="3 6">NOV-27</strain>
        <strain evidence="2 8">NOV-5</strain>
        <strain evidence="1 9">SCRP245</strain>
    </source>
</reference>
<dbReference type="EMBL" id="QXFW01000933">
    <property type="protein sequence ID" value="KAE8999868.1"/>
    <property type="molecule type" value="Genomic_DNA"/>
</dbReference>
<evidence type="ECO:0000313" key="4">
    <source>
        <dbReference type="EMBL" id="KAE9212492.1"/>
    </source>
</evidence>
<keyword evidence="6" id="KW-1185">Reference proteome</keyword>
<evidence type="ECO:0000313" key="8">
    <source>
        <dbReference type="Proteomes" id="UP000440732"/>
    </source>
</evidence>
<sequence length="85" mass="9364">MTRTSPQIVVVCTLNSTIACLGGGLSGGPTLDIRFGAKDPSKNWHASCTRQQLCRNHFDSVCGHDDHKEEAYALMVHESWTTWST</sequence>
<dbReference type="Proteomes" id="UP000440732">
    <property type="component" value="Unassembled WGS sequence"/>
</dbReference>
<dbReference type="Proteomes" id="UP000476176">
    <property type="component" value="Unassembled WGS sequence"/>
</dbReference>
<evidence type="ECO:0000313" key="6">
    <source>
        <dbReference type="Proteomes" id="UP000433483"/>
    </source>
</evidence>
<proteinExistence type="predicted"/>